<dbReference type="RefSeq" id="WP_103789721.1">
    <property type="nucleotide sequence ID" value="NZ_PQVF01000009.1"/>
</dbReference>
<dbReference type="AlphaFoldDB" id="A0A2S4ZZM1"/>
<accession>A0A2S4ZZM1</accession>
<name>A0A2S4ZZM1_9SPHI</name>
<reference evidence="1 2" key="1">
    <citation type="submission" date="2018-01" db="EMBL/GenBank/DDBJ databases">
        <authorList>
            <person name="Gaut B.S."/>
            <person name="Morton B.R."/>
            <person name="Clegg M.T."/>
            <person name="Duvall M.R."/>
        </authorList>
    </citation>
    <scope>NUCLEOTIDE SEQUENCE [LARGE SCALE GENOMIC DNA]</scope>
    <source>
        <strain evidence="1 2">HR-AV</strain>
    </source>
</reference>
<dbReference type="OrthoDB" id="1121590at2"/>
<proteinExistence type="predicted"/>
<evidence type="ECO:0008006" key="3">
    <source>
        <dbReference type="Google" id="ProtNLM"/>
    </source>
</evidence>
<evidence type="ECO:0000313" key="1">
    <source>
        <dbReference type="EMBL" id="POY35808.1"/>
    </source>
</evidence>
<keyword evidence="2" id="KW-1185">Reference proteome</keyword>
<dbReference type="Proteomes" id="UP000236893">
    <property type="component" value="Unassembled WGS sequence"/>
</dbReference>
<sequence length="198" mass="22127">MLQLKRILAFSGIVAIFLLCVVAGNAQQVLIKVLPESSVKIKGKTSLCSYTFKYKGDLARDFKVDPNFNTDQLIAAISGLQLEVEKFKSGNFLMDKDFRKVMKCKEFPDCKIELLSLSIINNNPNVNGQAKIAVTIAGVKKVYLIPYQLKEESSPVAIHAIQPINFKDFGLNPKVNKLIEVKETCDVMLDLLIQIIYS</sequence>
<organism evidence="1 2">
    <name type="scientific">Solitalea longa</name>
    <dbReference type="NCBI Taxonomy" id="2079460"/>
    <lineage>
        <taxon>Bacteria</taxon>
        <taxon>Pseudomonadati</taxon>
        <taxon>Bacteroidota</taxon>
        <taxon>Sphingobacteriia</taxon>
        <taxon>Sphingobacteriales</taxon>
        <taxon>Sphingobacteriaceae</taxon>
        <taxon>Solitalea</taxon>
    </lineage>
</organism>
<evidence type="ECO:0000313" key="2">
    <source>
        <dbReference type="Proteomes" id="UP000236893"/>
    </source>
</evidence>
<protein>
    <recommendedName>
        <fullName evidence="3">Lipid/polyisoprenoid-binding YceI-like domain-containing protein</fullName>
    </recommendedName>
</protein>
<gene>
    <name evidence="1" type="ORF">C3K47_13735</name>
</gene>
<dbReference type="EMBL" id="PQVF01000009">
    <property type="protein sequence ID" value="POY35808.1"/>
    <property type="molecule type" value="Genomic_DNA"/>
</dbReference>
<dbReference type="InterPro" id="IPR036761">
    <property type="entry name" value="TTHA0802/YceI-like_sf"/>
</dbReference>
<dbReference type="Gene3D" id="2.40.128.110">
    <property type="entry name" value="Lipid/polyisoprenoid-binding, YceI-like"/>
    <property type="match status" value="1"/>
</dbReference>
<comment type="caution">
    <text evidence="1">The sequence shown here is derived from an EMBL/GenBank/DDBJ whole genome shotgun (WGS) entry which is preliminary data.</text>
</comment>